<dbReference type="InterPro" id="IPR029039">
    <property type="entry name" value="Flavoprotein-like_sf"/>
</dbReference>
<name>A0A1L7UBK7_FUSMA</name>
<dbReference type="SUPFAM" id="SSF52218">
    <property type="entry name" value="Flavoproteins"/>
    <property type="match status" value="1"/>
</dbReference>
<sequence>MHILGIANGTPGGNSEILLKAALRAATETYPSITTSWIHVPSLWIPPSSVPLESSLNIPGTPRSVSEIQQGVRDDRKAVLQAIMAADALIFSTPVQCHTPAGGLKALTDMILGPHTDAALAHRVSKAQDSGDKDLANIPFDPQLLKPRVAGFLAVAGSTTPDQITMVLPTLHLLIYSLHAKVIDQEVLLGNIMPGAVVFNNNGKAVERAERLGINVAGQIGKSHDEAQYLGPIPPGACPYCHLSKIDFFGREDNKIGCITCGADGYLKMDSDGVVRPHWNNDSDLSCITMAGKQKHVDDLVAWTRKETETIRSNPEASKRIDELRNIEITAAVPIGGHVIESLKNRHKL</sequence>
<feature type="domain" description="NADPH-dependent FMN reductase-like" evidence="1">
    <location>
        <begin position="1"/>
        <end position="111"/>
    </location>
</feature>
<evidence type="ECO:0000313" key="2">
    <source>
        <dbReference type="EMBL" id="CVL05057.1"/>
    </source>
</evidence>
<dbReference type="Proteomes" id="UP000184255">
    <property type="component" value="Unassembled WGS sequence"/>
</dbReference>
<gene>
    <name evidence="2" type="ORF">FMAN_13027</name>
</gene>
<dbReference type="GO" id="GO:0016491">
    <property type="term" value="F:oxidoreductase activity"/>
    <property type="evidence" value="ECO:0007669"/>
    <property type="project" value="InterPro"/>
</dbReference>
<reference evidence="3" key="1">
    <citation type="journal article" date="2016" name="Genome Biol. Evol.">
        <title>Comparative 'omics' of the Fusarium fujikuroi species complex highlights differences in genetic potential and metabolite synthesis.</title>
        <authorList>
            <person name="Niehaus E.-M."/>
            <person name="Muensterkoetter M."/>
            <person name="Proctor R.H."/>
            <person name="Brown D.W."/>
            <person name="Sharon A."/>
            <person name="Idan Y."/>
            <person name="Oren-Young L."/>
            <person name="Sieber C.M."/>
            <person name="Novak O."/>
            <person name="Pencik A."/>
            <person name="Tarkowska D."/>
            <person name="Hromadova K."/>
            <person name="Freeman S."/>
            <person name="Maymon M."/>
            <person name="Elazar M."/>
            <person name="Youssef S.A."/>
            <person name="El-Shabrawy E.S.M."/>
            <person name="Shalaby A.B.A."/>
            <person name="Houterman P."/>
            <person name="Brock N.L."/>
            <person name="Burkhardt I."/>
            <person name="Tsavkelova E.A."/>
            <person name="Dickschat J.S."/>
            <person name="Galuszka P."/>
            <person name="Gueldener U."/>
            <person name="Tudzynski B."/>
        </authorList>
    </citation>
    <scope>NUCLEOTIDE SEQUENCE [LARGE SCALE GENOMIC DNA]</scope>
    <source>
        <strain evidence="3">MRC7560</strain>
    </source>
</reference>
<dbReference type="AlphaFoldDB" id="A0A1L7UBK7"/>
<organism evidence="2 3">
    <name type="scientific">Fusarium mangiferae</name>
    <name type="common">Mango malformation disease fungus</name>
    <dbReference type="NCBI Taxonomy" id="192010"/>
    <lineage>
        <taxon>Eukaryota</taxon>
        <taxon>Fungi</taxon>
        <taxon>Dikarya</taxon>
        <taxon>Ascomycota</taxon>
        <taxon>Pezizomycotina</taxon>
        <taxon>Sordariomycetes</taxon>
        <taxon>Hypocreomycetidae</taxon>
        <taxon>Hypocreales</taxon>
        <taxon>Nectriaceae</taxon>
        <taxon>Fusarium</taxon>
        <taxon>Fusarium fujikuroi species complex</taxon>
    </lineage>
</organism>
<evidence type="ECO:0000259" key="1">
    <source>
        <dbReference type="Pfam" id="PF03358"/>
    </source>
</evidence>
<dbReference type="InterPro" id="IPR005025">
    <property type="entry name" value="FMN_Rdtase-like_dom"/>
</dbReference>
<dbReference type="RefSeq" id="XP_041689108.1">
    <property type="nucleotide sequence ID" value="XM_041823538.1"/>
</dbReference>
<protein>
    <recommendedName>
        <fullName evidence="1">NADPH-dependent FMN reductase-like domain-containing protein</fullName>
    </recommendedName>
</protein>
<dbReference type="VEuPathDB" id="FungiDB:FMAN_13027"/>
<proteinExistence type="predicted"/>
<dbReference type="GeneID" id="65092277"/>
<evidence type="ECO:0000313" key="3">
    <source>
        <dbReference type="Proteomes" id="UP000184255"/>
    </source>
</evidence>
<accession>A0A1L7UBK7</accession>
<dbReference type="Pfam" id="PF03358">
    <property type="entry name" value="FMN_red"/>
    <property type="match status" value="1"/>
</dbReference>
<dbReference type="Gene3D" id="3.40.50.360">
    <property type="match status" value="1"/>
</dbReference>
<keyword evidence="3" id="KW-1185">Reference proteome</keyword>
<dbReference type="EMBL" id="FCQH01000015">
    <property type="protein sequence ID" value="CVL05057.1"/>
    <property type="molecule type" value="Genomic_DNA"/>
</dbReference>
<comment type="caution">
    <text evidence="2">The sequence shown here is derived from an EMBL/GenBank/DDBJ whole genome shotgun (WGS) entry which is preliminary data.</text>
</comment>